<dbReference type="InterPro" id="IPR036397">
    <property type="entry name" value="RNaseH_sf"/>
</dbReference>
<reference evidence="3 4" key="1">
    <citation type="submission" date="2020-04" db="EMBL/GenBank/DDBJ databases">
        <title>MicrobeNet Type strains.</title>
        <authorList>
            <person name="Nicholson A.C."/>
        </authorList>
    </citation>
    <scope>NUCLEOTIDE SEQUENCE [LARGE SCALE GENOMIC DNA]</scope>
    <source>
        <strain evidence="3 4">ATCC 23612</strain>
    </source>
</reference>
<dbReference type="Proteomes" id="UP000553209">
    <property type="component" value="Unassembled WGS sequence"/>
</dbReference>
<gene>
    <name evidence="3" type="ORF">HGB44_31510</name>
</gene>
<dbReference type="Pfam" id="PF13358">
    <property type="entry name" value="DDE_3"/>
    <property type="match status" value="1"/>
</dbReference>
<dbReference type="GO" id="GO:0003676">
    <property type="term" value="F:nucleic acid binding"/>
    <property type="evidence" value="ECO:0007669"/>
    <property type="project" value="InterPro"/>
</dbReference>
<dbReference type="InterPro" id="IPR047655">
    <property type="entry name" value="Transpos_IS630-like"/>
</dbReference>
<feature type="domain" description="Winged helix-turn helix" evidence="2">
    <location>
        <begin position="92"/>
        <end position="149"/>
    </location>
</feature>
<dbReference type="RefSeq" id="WP_061083771.1">
    <property type="nucleotide sequence ID" value="NZ_JAAXPG010000073.1"/>
</dbReference>
<dbReference type="EMBL" id="JAAXPG010000073">
    <property type="protein sequence ID" value="NKZ02146.1"/>
    <property type="molecule type" value="Genomic_DNA"/>
</dbReference>
<dbReference type="PANTHER" id="PTHR46564">
    <property type="entry name" value="TRANSPOSASE"/>
    <property type="match status" value="1"/>
</dbReference>
<dbReference type="Pfam" id="PF13551">
    <property type="entry name" value="HTH_29"/>
    <property type="match status" value="1"/>
</dbReference>
<sequence>MAKKGRRATEEERELAIRLIESGRKINEVVEIMGVGHQTVFDWWRKYREGGRAALATKTAPGRPSRLNERQTRELRALILACEPRHLGLGYALWTRALVKELIRRRFGVSLSPVSVGRLLKRLGLSAQRPLHRAHQQDPEAVRVWKEQTYPAIRAQAAQVDGLVLFADEAGVRTDFHAGTTWGQVGVTPVVQASGQRQSVMMVSAVSALGHLRFHLHEGTFRAHDFVGFCRRLLADAGTDVFLIVDNSSVHTANEVKEFARSTAGRLQVFFLPPYSPELNPDEWVWKNVKNDQVGRSAVRGRDGLRCVAHSALARLQKTPRIVRAFFGDPHLSYIRDAPPDHA</sequence>
<dbReference type="InterPro" id="IPR038717">
    <property type="entry name" value="Tc1-like_DDE_dom"/>
</dbReference>
<dbReference type="SUPFAM" id="SSF46689">
    <property type="entry name" value="Homeodomain-like"/>
    <property type="match status" value="1"/>
</dbReference>
<evidence type="ECO:0000313" key="3">
    <source>
        <dbReference type="EMBL" id="NKZ02146.1"/>
    </source>
</evidence>
<accession>A0A7X6RTJ3</accession>
<dbReference type="NCBIfam" id="NF033545">
    <property type="entry name" value="transpos_IS630"/>
    <property type="match status" value="1"/>
</dbReference>
<comment type="caution">
    <text evidence="3">The sequence shown here is derived from an EMBL/GenBank/DDBJ whole genome shotgun (WGS) entry which is preliminary data.</text>
</comment>
<evidence type="ECO:0000313" key="4">
    <source>
        <dbReference type="Proteomes" id="UP000553209"/>
    </source>
</evidence>
<name>A0A7X6RTJ3_9ACTN</name>
<feature type="domain" description="Tc1-like transposase DDE" evidence="1">
    <location>
        <begin position="164"/>
        <end position="292"/>
    </location>
</feature>
<evidence type="ECO:0000259" key="1">
    <source>
        <dbReference type="Pfam" id="PF13358"/>
    </source>
</evidence>
<proteinExistence type="predicted"/>
<dbReference type="PANTHER" id="PTHR46564:SF1">
    <property type="entry name" value="TRANSPOSASE"/>
    <property type="match status" value="1"/>
</dbReference>
<protein>
    <submittedName>
        <fullName evidence="3">IS630 family transposase</fullName>
    </submittedName>
</protein>
<evidence type="ECO:0000259" key="2">
    <source>
        <dbReference type="Pfam" id="PF13592"/>
    </source>
</evidence>
<organism evidence="3 4">
    <name type="scientific">Nocardiopsis alborubida</name>
    <dbReference type="NCBI Taxonomy" id="146802"/>
    <lineage>
        <taxon>Bacteria</taxon>
        <taxon>Bacillati</taxon>
        <taxon>Actinomycetota</taxon>
        <taxon>Actinomycetes</taxon>
        <taxon>Streptosporangiales</taxon>
        <taxon>Nocardiopsidaceae</taxon>
        <taxon>Nocardiopsis</taxon>
    </lineage>
</organism>
<dbReference type="Pfam" id="PF13592">
    <property type="entry name" value="HTH_33"/>
    <property type="match status" value="1"/>
</dbReference>
<dbReference type="InterPro" id="IPR025959">
    <property type="entry name" value="Winged_HTH_dom"/>
</dbReference>
<dbReference type="InterPro" id="IPR009057">
    <property type="entry name" value="Homeodomain-like_sf"/>
</dbReference>
<dbReference type="Gene3D" id="3.30.420.10">
    <property type="entry name" value="Ribonuclease H-like superfamily/Ribonuclease H"/>
    <property type="match status" value="1"/>
</dbReference>
<dbReference type="AlphaFoldDB" id="A0A7X6RTJ3"/>
<keyword evidence="4" id="KW-1185">Reference proteome</keyword>